<gene>
    <name evidence="1" type="ORF">EVA_22775</name>
</gene>
<evidence type="ECO:0000313" key="1">
    <source>
        <dbReference type="EMBL" id="EJW89118.1"/>
    </source>
</evidence>
<feature type="non-terminal residue" evidence="1">
    <location>
        <position position="1"/>
    </location>
</feature>
<reference evidence="1" key="1">
    <citation type="journal article" date="2012" name="PLoS ONE">
        <title>Gene sets for utilization of primary and secondary nutrition supplies in the distal gut of endangered iberian lynx.</title>
        <authorList>
            <person name="Alcaide M."/>
            <person name="Messina E."/>
            <person name="Richter M."/>
            <person name="Bargiela R."/>
            <person name="Peplies J."/>
            <person name="Huws S.A."/>
            <person name="Newbold C.J."/>
            <person name="Golyshin P.N."/>
            <person name="Simon M.A."/>
            <person name="Lopez G."/>
            <person name="Yakimov M.M."/>
            <person name="Ferrer M."/>
        </authorList>
    </citation>
    <scope>NUCLEOTIDE SEQUENCE</scope>
</reference>
<organism evidence="1">
    <name type="scientific">gut metagenome</name>
    <dbReference type="NCBI Taxonomy" id="749906"/>
    <lineage>
        <taxon>unclassified sequences</taxon>
        <taxon>metagenomes</taxon>
        <taxon>organismal metagenomes</taxon>
    </lineage>
</organism>
<comment type="caution">
    <text evidence="1">The sequence shown here is derived from an EMBL/GenBank/DDBJ whole genome shotgun (WGS) entry which is preliminary data.</text>
</comment>
<dbReference type="InterPro" id="IPR011059">
    <property type="entry name" value="Metal-dep_hydrolase_composite"/>
</dbReference>
<dbReference type="AlphaFoldDB" id="J9F3N0"/>
<dbReference type="Gene3D" id="2.30.40.10">
    <property type="entry name" value="Urease, subunit C, domain 1"/>
    <property type="match status" value="1"/>
</dbReference>
<proteinExistence type="predicted"/>
<protein>
    <submittedName>
        <fullName evidence="1">Uncharacterized protein</fullName>
    </submittedName>
</protein>
<name>J9F3N0_9ZZZZ</name>
<dbReference type="EMBL" id="AMCI01009694">
    <property type="protein sequence ID" value="EJW89118.1"/>
    <property type="molecule type" value="Genomic_DNA"/>
</dbReference>
<sequence>GYEFDAIVMDDSDIPTTRSCSLAERLERIVYLSNGTPCAKYVKGHRLF</sequence>
<accession>J9F3N0</accession>
<dbReference type="GO" id="GO:0016810">
    <property type="term" value="F:hydrolase activity, acting on carbon-nitrogen (but not peptide) bonds"/>
    <property type="evidence" value="ECO:0007669"/>
    <property type="project" value="InterPro"/>
</dbReference>